<keyword evidence="1" id="KW-0813">Transport</keyword>
<feature type="chain" id="PRO_5015577665" description="Cytochrome c domain-containing protein" evidence="7">
    <location>
        <begin position="30"/>
        <end position="135"/>
    </location>
</feature>
<proteinExistence type="predicted"/>
<dbReference type="PANTHER" id="PTHR11961">
    <property type="entry name" value="CYTOCHROME C"/>
    <property type="match status" value="1"/>
</dbReference>
<accession>A0A2S6N0J8</accession>
<dbReference type="InterPro" id="IPR036909">
    <property type="entry name" value="Cyt_c-like_dom_sf"/>
</dbReference>
<dbReference type="OrthoDB" id="9805828at2"/>
<keyword evidence="4" id="KW-0249">Electron transport</keyword>
<dbReference type="PROSITE" id="PS51007">
    <property type="entry name" value="CYTC"/>
    <property type="match status" value="1"/>
</dbReference>
<feature type="domain" description="Cytochrome c" evidence="8">
    <location>
        <begin position="35"/>
        <end position="135"/>
    </location>
</feature>
<evidence type="ECO:0000259" key="8">
    <source>
        <dbReference type="PROSITE" id="PS51007"/>
    </source>
</evidence>
<reference evidence="9 10" key="1">
    <citation type="journal article" date="2018" name="Arch. Microbiol.">
        <title>New insights into the metabolic potential of the phototrophic purple bacterium Rhodopila globiformis DSM 161(T) from its draft genome sequence and evidence for a vanadium-dependent nitrogenase.</title>
        <authorList>
            <person name="Imhoff J.F."/>
            <person name="Rahn T."/>
            <person name="Kunzel S."/>
            <person name="Neulinger S.C."/>
        </authorList>
    </citation>
    <scope>NUCLEOTIDE SEQUENCE [LARGE SCALE GENOMIC DNA]</scope>
    <source>
        <strain evidence="9 10">DSM 161</strain>
    </source>
</reference>
<dbReference type="Proteomes" id="UP000239724">
    <property type="component" value="Unassembled WGS sequence"/>
</dbReference>
<dbReference type="InterPro" id="IPR002327">
    <property type="entry name" value="Cyt_c_1A/1B"/>
</dbReference>
<keyword evidence="3 6" id="KW-0479">Metal-binding</keyword>
<keyword evidence="5 6" id="KW-0408">Iron</keyword>
<evidence type="ECO:0000256" key="3">
    <source>
        <dbReference type="ARBA" id="ARBA00022723"/>
    </source>
</evidence>
<keyword evidence="7" id="KW-0732">Signal</keyword>
<keyword evidence="10" id="KW-1185">Reference proteome</keyword>
<dbReference type="AlphaFoldDB" id="A0A2S6N0J8"/>
<dbReference type="EMBL" id="NHRY01000248">
    <property type="protein sequence ID" value="PPQ28153.1"/>
    <property type="molecule type" value="Genomic_DNA"/>
</dbReference>
<keyword evidence="2 6" id="KW-0349">Heme</keyword>
<organism evidence="9 10">
    <name type="scientific">Rhodopila globiformis</name>
    <name type="common">Rhodopseudomonas globiformis</name>
    <dbReference type="NCBI Taxonomy" id="1071"/>
    <lineage>
        <taxon>Bacteria</taxon>
        <taxon>Pseudomonadati</taxon>
        <taxon>Pseudomonadota</taxon>
        <taxon>Alphaproteobacteria</taxon>
        <taxon>Acetobacterales</taxon>
        <taxon>Acetobacteraceae</taxon>
        <taxon>Rhodopila</taxon>
    </lineage>
</organism>
<evidence type="ECO:0000313" key="9">
    <source>
        <dbReference type="EMBL" id="PPQ28153.1"/>
    </source>
</evidence>
<dbReference type="SUPFAM" id="SSF46626">
    <property type="entry name" value="Cytochrome c"/>
    <property type="match status" value="1"/>
</dbReference>
<name>A0A2S6N0J8_RHOGL</name>
<dbReference type="Pfam" id="PF00034">
    <property type="entry name" value="Cytochrom_C"/>
    <property type="match status" value="1"/>
</dbReference>
<dbReference type="GO" id="GO:0020037">
    <property type="term" value="F:heme binding"/>
    <property type="evidence" value="ECO:0007669"/>
    <property type="project" value="InterPro"/>
</dbReference>
<dbReference type="PRINTS" id="PR00604">
    <property type="entry name" value="CYTCHRMECIAB"/>
</dbReference>
<comment type="caution">
    <text evidence="9">The sequence shown here is derived from an EMBL/GenBank/DDBJ whole genome shotgun (WGS) entry which is preliminary data.</text>
</comment>
<evidence type="ECO:0000256" key="1">
    <source>
        <dbReference type="ARBA" id="ARBA00022448"/>
    </source>
</evidence>
<dbReference type="GO" id="GO:0046872">
    <property type="term" value="F:metal ion binding"/>
    <property type="evidence" value="ECO:0007669"/>
    <property type="project" value="UniProtKB-KW"/>
</dbReference>
<dbReference type="InterPro" id="IPR009056">
    <property type="entry name" value="Cyt_c-like_dom"/>
</dbReference>
<evidence type="ECO:0000256" key="2">
    <source>
        <dbReference type="ARBA" id="ARBA00022617"/>
    </source>
</evidence>
<sequence>MTKDSTMKRFVAAAVAVAATAALGSPARAGSAPPGDPVEGKHLFHTICILCHTDIKGRNKVGPSLYGVVGRHSGIEPGYNYSEANIKSGIVWTPDVLFKYIEHPQKIVPGTKMGYPGQPDPQKRADIIAYLETLK</sequence>
<dbReference type="Gene3D" id="1.10.760.10">
    <property type="entry name" value="Cytochrome c-like domain"/>
    <property type="match status" value="1"/>
</dbReference>
<evidence type="ECO:0000256" key="6">
    <source>
        <dbReference type="PROSITE-ProRule" id="PRU00433"/>
    </source>
</evidence>
<evidence type="ECO:0000256" key="5">
    <source>
        <dbReference type="ARBA" id="ARBA00023004"/>
    </source>
</evidence>
<gene>
    <name evidence="9" type="ORF">CCS01_25265</name>
</gene>
<dbReference type="GO" id="GO:0009055">
    <property type="term" value="F:electron transfer activity"/>
    <property type="evidence" value="ECO:0007669"/>
    <property type="project" value="InterPro"/>
</dbReference>
<evidence type="ECO:0000256" key="4">
    <source>
        <dbReference type="ARBA" id="ARBA00022982"/>
    </source>
</evidence>
<feature type="signal peptide" evidence="7">
    <location>
        <begin position="1"/>
        <end position="29"/>
    </location>
</feature>
<evidence type="ECO:0000313" key="10">
    <source>
        <dbReference type="Proteomes" id="UP000239724"/>
    </source>
</evidence>
<protein>
    <recommendedName>
        <fullName evidence="8">Cytochrome c domain-containing protein</fullName>
    </recommendedName>
</protein>
<evidence type="ECO:0000256" key="7">
    <source>
        <dbReference type="SAM" id="SignalP"/>
    </source>
</evidence>